<evidence type="ECO:0000313" key="3">
    <source>
        <dbReference type="Proteomes" id="UP001189122"/>
    </source>
</evidence>
<dbReference type="Pfam" id="PF05558">
    <property type="entry name" value="DREPP"/>
    <property type="match status" value="1"/>
</dbReference>
<feature type="region of interest" description="Disordered" evidence="1">
    <location>
        <begin position="133"/>
        <end position="219"/>
    </location>
</feature>
<dbReference type="EMBL" id="CACRZD030000009">
    <property type="protein sequence ID" value="CAA6665731.1"/>
    <property type="molecule type" value="Genomic_DNA"/>
</dbReference>
<dbReference type="EMBL" id="LR743596">
    <property type="protein sequence ID" value="CAA2626420.1"/>
    <property type="molecule type" value="Genomic_DNA"/>
</dbReference>
<dbReference type="Proteomes" id="UP001189122">
    <property type="component" value="Unassembled WGS sequence"/>
</dbReference>
<dbReference type="InterPro" id="IPR008469">
    <property type="entry name" value="DREPP"/>
</dbReference>
<keyword evidence="3" id="KW-1185">Reference proteome</keyword>
<dbReference type="PANTHER" id="PTHR38522:SF2">
    <property type="entry name" value="PLASMA MEMBRANE-ASSOCIATED CATION-BINDING PROTEIN 1"/>
    <property type="match status" value="1"/>
</dbReference>
<dbReference type="PANTHER" id="PTHR38522">
    <property type="entry name" value="PLASMA MEMBRANE-ASSOCIATED CATION-BINDING PROTEIN 1"/>
    <property type="match status" value="1"/>
</dbReference>
<gene>
    <name evidence="2" type="ORF">SI7747_09012120</name>
</gene>
<name>A0A7I8J6J8_SPIIN</name>
<feature type="compositionally biased region" description="Low complexity" evidence="1">
    <location>
        <begin position="139"/>
        <end position="155"/>
    </location>
</feature>
<evidence type="ECO:0000313" key="2">
    <source>
        <dbReference type="EMBL" id="CAA2626420.1"/>
    </source>
</evidence>
<sequence length="246" mass="26565">MGYWKSKLLPKIKKVFDKGSSKKAAAAEATKAFDNSKEEITKEYDEKKTELEPKVIEIYGTTPTDIKTLVKEPTEAGVKKHAAGVNKFLEELVKIVPRAKAVSEASTKFGPTLVTGPVFFVFEKAAVFLPAEEPKTAEPEAAAATTTEEAPAAPADEGTSKDKEVVVVSTEEEKKVEAETPAPPEVPPVVEEKVAAAPAAAQSRRSRPRERHDRPKDCTSIPVSLDLPFFLSPLCILSLTFSSGSL</sequence>
<evidence type="ECO:0000256" key="1">
    <source>
        <dbReference type="SAM" id="MobiDB-lite"/>
    </source>
</evidence>
<reference evidence="2 3" key="1">
    <citation type="submission" date="2019-12" db="EMBL/GenBank/DDBJ databases">
        <authorList>
            <person name="Scholz U."/>
            <person name="Mascher M."/>
            <person name="Fiebig A."/>
        </authorList>
    </citation>
    <scope>NUCLEOTIDE SEQUENCE</scope>
</reference>
<feature type="compositionally biased region" description="Basic and acidic residues" evidence="1">
    <location>
        <begin position="158"/>
        <end position="178"/>
    </location>
</feature>
<dbReference type="AlphaFoldDB" id="A0A7I8J6J8"/>
<dbReference type="GO" id="GO:0005886">
    <property type="term" value="C:plasma membrane"/>
    <property type="evidence" value="ECO:0007669"/>
    <property type="project" value="InterPro"/>
</dbReference>
<accession>A0A7I8J6J8</accession>
<proteinExistence type="predicted"/>
<protein>
    <submittedName>
        <fullName evidence="2">Uncharacterized protein</fullName>
    </submittedName>
</protein>
<organism evidence="2">
    <name type="scientific">Spirodela intermedia</name>
    <name type="common">Intermediate duckweed</name>
    <dbReference type="NCBI Taxonomy" id="51605"/>
    <lineage>
        <taxon>Eukaryota</taxon>
        <taxon>Viridiplantae</taxon>
        <taxon>Streptophyta</taxon>
        <taxon>Embryophyta</taxon>
        <taxon>Tracheophyta</taxon>
        <taxon>Spermatophyta</taxon>
        <taxon>Magnoliopsida</taxon>
        <taxon>Liliopsida</taxon>
        <taxon>Araceae</taxon>
        <taxon>Lemnoideae</taxon>
        <taxon>Spirodela</taxon>
    </lineage>
</organism>